<gene>
    <name evidence="2" type="ORF">TWF694_006131</name>
</gene>
<feature type="region of interest" description="Disordered" evidence="1">
    <location>
        <begin position="79"/>
        <end position="105"/>
    </location>
</feature>
<dbReference type="AlphaFoldDB" id="A0AAV9WRN0"/>
<name>A0AAV9WRN0_9PEZI</name>
<protein>
    <submittedName>
        <fullName evidence="2">Uncharacterized protein</fullName>
    </submittedName>
</protein>
<sequence>MTKNKSQESLLLEGSLPQTHIFNSALPAEILAYQADAILAYQQVVDESSGRKARPEIFGSSAVPIFHQREYTSASYHGTDTKVTKARTSHRGFPNTAANSRANSRSTVSFTPTLASRNGSKCSTVVDSDYYSYASSSSGRIYYDRASAASGHLAVETFHNPDDIPPPDPRPVPDNRYYSIAYMGAQFAE</sequence>
<organism evidence="2 3">
    <name type="scientific">Orbilia ellipsospora</name>
    <dbReference type="NCBI Taxonomy" id="2528407"/>
    <lineage>
        <taxon>Eukaryota</taxon>
        <taxon>Fungi</taxon>
        <taxon>Dikarya</taxon>
        <taxon>Ascomycota</taxon>
        <taxon>Pezizomycotina</taxon>
        <taxon>Orbiliomycetes</taxon>
        <taxon>Orbiliales</taxon>
        <taxon>Orbiliaceae</taxon>
        <taxon>Orbilia</taxon>
    </lineage>
</organism>
<dbReference type="EMBL" id="JAVHJO010000019">
    <property type="protein sequence ID" value="KAK6523241.1"/>
    <property type="molecule type" value="Genomic_DNA"/>
</dbReference>
<reference evidence="2 3" key="1">
    <citation type="submission" date="2019-10" db="EMBL/GenBank/DDBJ databases">
        <authorList>
            <person name="Palmer J.M."/>
        </authorList>
    </citation>
    <scope>NUCLEOTIDE SEQUENCE [LARGE SCALE GENOMIC DNA]</scope>
    <source>
        <strain evidence="2 3">TWF694</strain>
    </source>
</reference>
<dbReference type="Proteomes" id="UP001365542">
    <property type="component" value="Unassembled WGS sequence"/>
</dbReference>
<evidence type="ECO:0000256" key="1">
    <source>
        <dbReference type="SAM" id="MobiDB-lite"/>
    </source>
</evidence>
<evidence type="ECO:0000313" key="2">
    <source>
        <dbReference type="EMBL" id="KAK6523241.1"/>
    </source>
</evidence>
<feature type="compositionally biased region" description="Polar residues" evidence="1">
    <location>
        <begin position="96"/>
        <end position="105"/>
    </location>
</feature>
<evidence type="ECO:0000313" key="3">
    <source>
        <dbReference type="Proteomes" id="UP001365542"/>
    </source>
</evidence>
<proteinExistence type="predicted"/>
<accession>A0AAV9WRN0</accession>
<comment type="caution">
    <text evidence="2">The sequence shown here is derived from an EMBL/GenBank/DDBJ whole genome shotgun (WGS) entry which is preliminary data.</text>
</comment>
<keyword evidence="3" id="KW-1185">Reference proteome</keyword>